<organism evidence="1 2">
    <name type="scientific">Sanghuangporus baumii</name>
    <name type="common">Phellinus baumii</name>
    <dbReference type="NCBI Taxonomy" id="108892"/>
    <lineage>
        <taxon>Eukaryota</taxon>
        <taxon>Fungi</taxon>
        <taxon>Dikarya</taxon>
        <taxon>Basidiomycota</taxon>
        <taxon>Agaricomycotina</taxon>
        <taxon>Agaricomycetes</taxon>
        <taxon>Hymenochaetales</taxon>
        <taxon>Hymenochaetaceae</taxon>
        <taxon>Sanghuangporus</taxon>
    </lineage>
</organism>
<proteinExistence type="predicted"/>
<dbReference type="EMBL" id="LNZH02000123">
    <property type="protein sequence ID" value="OCB90634.1"/>
    <property type="molecule type" value="Genomic_DNA"/>
</dbReference>
<name>A0A9Q5NE54_SANBA</name>
<comment type="caution">
    <text evidence="1">The sequence shown here is derived from an EMBL/GenBank/DDBJ whole genome shotgun (WGS) entry which is preliminary data.</text>
</comment>
<evidence type="ECO:0000313" key="1">
    <source>
        <dbReference type="EMBL" id="OCB90634.1"/>
    </source>
</evidence>
<reference evidence="1" key="1">
    <citation type="submission" date="2016-06" db="EMBL/GenBank/DDBJ databases">
        <title>Draft Genome sequence of the fungus Inonotus baumii.</title>
        <authorList>
            <person name="Zhu H."/>
            <person name="Lin W."/>
        </authorList>
    </citation>
    <scope>NUCLEOTIDE SEQUENCE</scope>
    <source>
        <strain evidence="1">821</strain>
    </source>
</reference>
<evidence type="ECO:0000313" key="2">
    <source>
        <dbReference type="Proteomes" id="UP000757232"/>
    </source>
</evidence>
<keyword evidence="2" id="KW-1185">Reference proteome</keyword>
<accession>A0A9Q5NE54</accession>
<dbReference type="Proteomes" id="UP000757232">
    <property type="component" value="Unassembled WGS sequence"/>
</dbReference>
<protein>
    <submittedName>
        <fullName evidence="1">Uncharacterized protein</fullName>
    </submittedName>
</protein>
<gene>
    <name evidence="1" type="ORF">A7U60_g2152</name>
</gene>
<sequence length="145" mass="16368">MAMNKLFPRTDEHEDRASLLDSMTRYVEAVGWMNGTFQVIGNSLNMLRALLVIKYKSFEATLPSMSWETIDGTQRIFVTTFNKCMQESSGVNLIPYKTTGLRYVTADTEDQGPDVALNEALSNVHLDNNGVEQPLLLHLERRVAI</sequence>
<dbReference type="AlphaFoldDB" id="A0A9Q5NE54"/>